<reference evidence="3" key="1">
    <citation type="submission" date="2010-05" db="EMBL/GenBank/DDBJ databases">
        <title>Complete sequence of Methylotenera sp. 301.</title>
        <authorList>
            <person name="Lucas S."/>
            <person name="Copeland A."/>
            <person name="Lapidus A."/>
            <person name="Cheng J.-F."/>
            <person name="Bruce D."/>
            <person name="Goodwin L."/>
            <person name="Pitluck S."/>
            <person name="Clum A."/>
            <person name="Land M."/>
            <person name="Hauser L."/>
            <person name="Kyrpides N."/>
            <person name="Ivanova N."/>
            <person name="Chistoservova L."/>
            <person name="Kalyuzhnaya M."/>
            <person name="Woyke T."/>
        </authorList>
    </citation>
    <scope>NUCLEOTIDE SEQUENCE [LARGE SCALE GENOMIC DNA]</scope>
    <source>
        <strain evidence="3">301</strain>
    </source>
</reference>
<dbReference type="GO" id="GO:0043190">
    <property type="term" value="C:ATP-binding cassette (ABC) transporter complex"/>
    <property type="evidence" value="ECO:0007669"/>
    <property type="project" value="InterPro"/>
</dbReference>
<dbReference type="GO" id="GO:0022857">
    <property type="term" value="F:transmembrane transporter activity"/>
    <property type="evidence" value="ECO:0007669"/>
    <property type="project" value="InterPro"/>
</dbReference>
<name>D7DI00_METV0</name>
<gene>
    <name evidence="2" type="ordered locus">M301_1302</name>
</gene>
<dbReference type="Gene3D" id="3.40.190.10">
    <property type="entry name" value="Periplasmic binding protein-like II"/>
    <property type="match status" value="1"/>
</dbReference>
<dbReference type="EMBL" id="CP002056">
    <property type="protein sequence ID" value="ADI29685.1"/>
    <property type="molecule type" value="Genomic_DNA"/>
</dbReference>
<reference evidence="2 3" key="2">
    <citation type="journal article" date="2011" name="J. Bacteriol.">
        <title>Genomes of three methylotrophs from a single niche uncover genetic and metabolic divergence of Methylophilaceae.</title>
        <authorList>
            <person name="Lapidus A."/>
            <person name="Clum A."/>
            <person name="Labutti K."/>
            <person name="Kaluzhnaya M.G."/>
            <person name="Lim S."/>
            <person name="Beck D.A."/>
            <person name="Glavina Del Rio T."/>
            <person name="Nolan M."/>
            <person name="Mavromatis K."/>
            <person name="Huntemann M."/>
            <person name="Lucas S."/>
            <person name="Lidstrom M.E."/>
            <person name="Ivanova N."/>
            <person name="Chistoserdova L."/>
        </authorList>
    </citation>
    <scope>NUCLEOTIDE SEQUENCE [LARGE SCALE GENOMIC DNA]</scope>
    <source>
        <strain evidence="2 3">301</strain>
    </source>
</reference>
<dbReference type="PROSITE" id="PS51257">
    <property type="entry name" value="PROKAR_LIPOPROTEIN"/>
    <property type="match status" value="1"/>
</dbReference>
<dbReference type="GO" id="GO:0015871">
    <property type="term" value="P:choline transport"/>
    <property type="evidence" value="ECO:0007669"/>
    <property type="project" value="InterPro"/>
</dbReference>
<sequence length="329" mass="35455" precursor="true">MNHFAKSVLIAALFPLAFTACGKKESEVSAPAATAEAPSTGEAASCSAVKFADIGWTDITATTALSSVVLEGLGYKPVSTIASVPIAFAGIKKSQIDVFLGYWSPSMTPIVEPFLKDIKVLEKPNLVGAKYTLAVPTYAYEAGLKSFNDIAKFKDNLDGKMYGIEPGNDGNKIIADMITKNAFGLKDFKMVESSEAGMLTEVSRSVKNKKWIVFLGWAPHPMNVQQDITYLSGGDDFFGANYGEAKVYTVTASDLGTRCPNVNKLVTNLEFNLDMENQVMLPIMDKTVPNVAAKAWLTKNPAVLDKWLDGVKTLDGKPGLEAVKKYLGV</sequence>
<organism evidence="2 3">
    <name type="scientific">Methylotenera versatilis (strain 301)</name>
    <dbReference type="NCBI Taxonomy" id="666681"/>
    <lineage>
        <taxon>Bacteria</taxon>
        <taxon>Pseudomonadati</taxon>
        <taxon>Pseudomonadota</taxon>
        <taxon>Betaproteobacteria</taxon>
        <taxon>Nitrosomonadales</taxon>
        <taxon>Methylophilaceae</taxon>
        <taxon>Methylotenera</taxon>
    </lineage>
</organism>
<dbReference type="CDD" id="cd13640">
    <property type="entry name" value="PBP2_ChoX"/>
    <property type="match status" value="1"/>
</dbReference>
<dbReference type="eggNOG" id="COG2113">
    <property type="taxonomic scope" value="Bacteria"/>
</dbReference>
<dbReference type="NCBIfam" id="TIGR03414">
    <property type="entry name" value="ABC_choline_bnd"/>
    <property type="match status" value="1"/>
</dbReference>
<dbReference type="GO" id="GO:0042597">
    <property type="term" value="C:periplasmic space"/>
    <property type="evidence" value="ECO:0007669"/>
    <property type="project" value="InterPro"/>
</dbReference>
<dbReference type="Gene3D" id="3.40.190.100">
    <property type="entry name" value="Glycine betaine-binding periplasmic protein, domain 2"/>
    <property type="match status" value="1"/>
</dbReference>
<dbReference type="InterPro" id="IPR017783">
    <property type="entry name" value="ABC_choline_sub-bd"/>
</dbReference>
<keyword evidence="3" id="KW-1185">Reference proteome</keyword>
<dbReference type="SUPFAM" id="SSF53850">
    <property type="entry name" value="Periplasmic binding protein-like II"/>
    <property type="match status" value="1"/>
</dbReference>
<dbReference type="STRING" id="666681.M301_1302"/>
<dbReference type="GO" id="GO:0033265">
    <property type="term" value="F:choline binding"/>
    <property type="evidence" value="ECO:0007669"/>
    <property type="project" value="InterPro"/>
</dbReference>
<evidence type="ECO:0000259" key="1">
    <source>
        <dbReference type="Pfam" id="PF04069"/>
    </source>
</evidence>
<feature type="domain" description="ABC-type glycine betaine transport system substrate-binding" evidence="1">
    <location>
        <begin position="49"/>
        <end position="299"/>
    </location>
</feature>
<evidence type="ECO:0000313" key="2">
    <source>
        <dbReference type="EMBL" id="ADI29685.1"/>
    </source>
</evidence>
<dbReference type="Proteomes" id="UP000000383">
    <property type="component" value="Chromosome"/>
</dbReference>
<dbReference type="InterPro" id="IPR007210">
    <property type="entry name" value="ABC_Gly_betaine_transp_sub-bd"/>
</dbReference>
<dbReference type="Pfam" id="PF04069">
    <property type="entry name" value="OpuAC"/>
    <property type="match status" value="1"/>
</dbReference>
<evidence type="ECO:0000313" key="3">
    <source>
        <dbReference type="Proteomes" id="UP000000383"/>
    </source>
</evidence>
<accession>D7DI00</accession>
<protein>
    <submittedName>
        <fullName evidence="2">Choline ABC transporter, periplasmic binding protein</fullName>
    </submittedName>
</protein>
<dbReference type="RefSeq" id="WP_013147999.1">
    <property type="nucleotide sequence ID" value="NC_014207.1"/>
</dbReference>
<dbReference type="KEGG" id="meh:M301_1302"/>
<proteinExistence type="predicted"/>
<dbReference type="AlphaFoldDB" id="D7DI00"/>
<dbReference type="OrthoDB" id="9787902at2"/>
<dbReference type="HOGENOM" id="CLU_008673_1_1_4"/>